<accession>A0ABQ9EQV6</accession>
<proteinExistence type="predicted"/>
<name>A0ABQ9EQV6_TEGGR</name>
<gene>
    <name evidence="1" type="ORF">KUTeg_016480</name>
</gene>
<reference evidence="1 2" key="1">
    <citation type="submission" date="2022-12" db="EMBL/GenBank/DDBJ databases">
        <title>Chromosome-level genome of Tegillarca granosa.</title>
        <authorList>
            <person name="Kim J."/>
        </authorList>
    </citation>
    <scope>NUCLEOTIDE SEQUENCE [LARGE SCALE GENOMIC DNA]</scope>
    <source>
        <strain evidence="1">Teg-2019</strain>
        <tissue evidence="1">Adductor muscle</tissue>
    </source>
</reference>
<protein>
    <submittedName>
        <fullName evidence="1">Uncharacterized protein</fullName>
    </submittedName>
</protein>
<comment type="caution">
    <text evidence="1">The sequence shown here is derived from an EMBL/GenBank/DDBJ whole genome shotgun (WGS) entry which is preliminary data.</text>
</comment>
<dbReference type="EMBL" id="JARBDR010000813">
    <property type="protein sequence ID" value="KAJ8305935.1"/>
    <property type="molecule type" value="Genomic_DNA"/>
</dbReference>
<dbReference type="Proteomes" id="UP001217089">
    <property type="component" value="Unassembled WGS sequence"/>
</dbReference>
<organism evidence="1 2">
    <name type="scientific">Tegillarca granosa</name>
    <name type="common">Malaysian cockle</name>
    <name type="synonym">Anadara granosa</name>
    <dbReference type="NCBI Taxonomy" id="220873"/>
    <lineage>
        <taxon>Eukaryota</taxon>
        <taxon>Metazoa</taxon>
        <taxon>Spiralia</taxon>
        <taxon>Lophotrochozoa</taxon>
        <taxon>Mollusca</taxon>
        <taxon>Bivalvia</taxon>
        <taxon>Autobranchia</taxon>
        <taxon>Pteriomorphia</taxon>
        <taxon>Arcoida</taxon>
        <taxon>Arcoidea</taxon>
        <taxon>Arcidae</taxon>
        <taxon>Tegillarca</taxon>
    </lineage>
</organism>
<sequence length="270" mass="31145">MKKCDVEISVTSDIGEKHETMRVPPCLQDDDEESEHVVMSPGTVRLPYRYVQIIGHNKNGQTNPNMDNDLDSREKDLSTALKWIKQEIMQMKEQDKSLMRQFINLRSTIVQLRYMFEFHSSNSDVSSIGGSNISLDEIHKSTSPPRSHHFLSPSDFFDNSVEFRARTSSLLTPKRTPVTRIKWKKNKINHCTEEAVETVGKCVTETAFVSEIITKYKNIFDSVLPNYGNLKQAKFSLKYFNNVYQNRISLKTILDNILYTNHTSIYLPIS</sequence>
<dbReference type="InterPro" id="IPR039499">
    <property type="entry name" value="LURA1/LRA25"/>
</dbReference>
<keyword evidence="2" id="KW-1185">Reference proteome</keyword>
<dbReference type="Pfam" id="PF14854">
    <property type="entry name" value="LURAP"/>
    <property type="match status" value="1"/>
</dbReference>
<evidence type="ECO:0000313" key="2">
    <source>
        <dbReference type="Proteomes" id="UP001217089"/>
    </source>
</evidence>
<evidence type="ECO:0000313" key="1">
    <source>
        <dbReference type="EMBL" id="KAJ8305935.1"/>
    </source>
</evidence>